<reference evidence="8 9" key="1">
    <citation type="submission" date="2015-01" db="EMBL/GenBank/DDBJ databases">
        <title>The Genome Sequence of Fonsecaea pedrosoi CBS 271.37.</title>
        <authorList>
            <consortium name="The Broad Institute Genomics Platform"/>
            <person name="Cuomo C."/>
            <person name="de Hoog S."/>
            <person name="Gorbushina A."/>
            <person name="Stielow B."/>
            <person name="Teixiera M."/>
            <person name="Abouelleil A."/>
            <person name="Chapman S.B."/>
            <person name="Priest M."/>
            <person name="Young S.K."/>
            <person name="Wortman J."/>
            <person name="Nusbaum C."/>
            <person name="Birren B."/>
        </authorList>
    </citation>
    <scope>NUCLEOTIDE SEQUENCE [LARGE SCALE GENOMIC DNA]</scope>
    <source>
        <strain evidence="8 9">CBS 271.37</strain>
    </source>
</reference>
<organism evidence="8 9">
    <name type="scientific">Fonsecaea pedrosoi CBS 271.37</name>
    <dbReference type="NCBI Taxonomy" id="1442368"/>
    <lineage>
        <taxon>Eukaryota</taxon>
        <taxon>Fungi</taxon>
        <taxon>Dikarya</taxon>
        <taxon>Ascomycota</taxon>
        <taxon>Pezizomycotina</taxon>
        <taxon>Eurotiomycetes</taxon>
        <taxon>Chaetothyriomycetidae</taxon>
        <taxon>Chaetothyriales</taxon>
        <taxon>Herpotrichiellaceae</taxon>
        <taxon>Fonsecaea</taxon>
    </lineage>
</organism>
<evidence type="ECO:0000313" key="8">
    <source>
        <dbReference type="EMBL" id="KIW78403.1"/>
    </source>
</evidence>
<evidence type="ECO:0000259" key="6">
    <source>
        <dbReference type="Pfam" id="PF02770"/>
    </source>
</evidence>
<dbReference type="EMBL" id="KN846973">
    <property type="protein sequence ID" value="KIW78403.1"/>
    <property type="molecule type" value="Genomic_DNA"/>
</dbReference>
<feature type="domain" description="Acyl-CoA oxidase/dehydrogenase middle" evidence="6">
    <location>
        <begin position="214"/>
        <end position="334"/>
    </location>
</feature>
<keyword evidence="2 4" id="KW-0285">Flavoprotein</keyword>
<dbReference type="InterPro" id="IPR009100">
    <property type="entry name" value="AcylCoA_DH/oxidase_NM_dom_sf"/>
</dbReference>
<dbReference type="Gene3D" id="2.40.110.20">
    <property type="match status" value="1"/>
</dbReference>
<dbReference type="PANTHER" id="PTHR42707:SF2">
    <property type="entry name" value="ACD11 DEHYDROGENASE"/>
    <property type="match status" value="1"/>
</dbReference>
<keyword evidence="9" id="KW-1185">Reference proteome</keyword>
<keyword evidence="3 4" id="KW-0274">FAD</keyword>
<dbReference type="PANTHER" id="PTHR42707">
    <property type="entry name" value="ACYL-COA DEHYDROGENASE"/>
    <property type="match status" value="1"/>
</dbReference>
<evidence type="ECO:0000256" key="1">
    <source>
        <dbReference type="ARBA" id="ARBA00009347"/>
    </source>
</evidence>
<evidence type="ECO:0000259" key="5">
    <source>
        <dbReference type="Pfam" id="PF00441"/>
    </source>
</evidence>
<dbReference type="InterPro" id="IPR036250">
    <property type="entry name" value="AcylCo_DH-like_C"/>
</dbReference>
<dbReference type="InterPro" id="IPR052904">
    <property type="entry name" value="Acyl-CoA_dehydrogenase-like"/>
</dbReference>
<dbReference type="SUPFAM" id="SSF56645">
    <property type="entry name" value="Acyl-CoA dehydrogenase NM domain-like"/>
    <property type="match status" value="1"/>
</dbReference>
<gene>
    <name evidence="8" type="ORF">Z517_08239</name>
</gene>
<dbReference type="RefSeq" id="XP_013282211.1">
    <property type="nucleotide sequence ID" value="XM_013426757.1"/>
</dbReference>
<dbReference type="InterPro" id="IPR009075">
    <property type="entry name" value="AcylCo_DH/oxidase_C"/>
</dbReference>
<protein>
    <submittedName>
        <fullName evidence="8">Unplaced genomic scaffold supercont1.5, whole genome shotgun sequence</fullName>
    </submittedName>
</protein>
<dbReference type="GeneID" id="25307729"/>
<name>A0A0D2GCJ3_9EURO</name>
<comment type="similarity">
    <text evidence="1 4">Belongs to the acyl-CoA dehydrogenase family.</text>
</comment>
<dbReference type="InterPro" id="IPR041504">
    <property type="entry name" value="AidB_N"/>
</dbReference>
<sequence>MAESRLQPSSSTAGFFQTFPVLPPRYSASSGLPTASDSEWNNHKRLSDDAVFARILSIYLPGNAGPAMRSIHDFSRRAIHPSVLSHSVDAEINQPVLRPLNTFGDENRSDSLWTTGGWKALKAIGVEEGLVSTAYTPGPVSWNRRVHQFGKVHVWATTSVVTLCPMSMTDGAATLLSKHLKDDDGDQPGRGKVLAEAFNRLTSNEPDRAWTSGQWMTERSGGSDVSGTETVARKLTREELASDTESHRDCDANGMPLGPWRVDGFKWFSSATDSNMAMLLARTEKGISMFYAPTRRRIGSGSESTASELNGVRIQRLKNKVGTKALPTAELELRGMRAWLIGEEGKGVREIAGLINITRMHNAVRNAGYWSHGLAVCRAYSKVRKVRGGLLQDNAQHLRWMAGETVKYWGAVHLAYFGVALLGADQQGWATGVQGTHAQALIPDDPVAITALLRLLTPLAKGQVCLKSVSGIRACMESLGGVGYCENNENGGTLNLARVWRDSAVGSIWEGTTSVMAEDVVRVLMDKRLGHGNVLENVLRPWVQNVLGRCQGMFPEQCATVSERWNFFTASITGVDKETLHWRGREILEHLDVVMAACLLLYDASLDADDVAIAVATRWVRTEVSLSPRLDRGESDLQQEQHMDRKIFLGPVKNVSSSGSPKL</sequence>
<dbReference type="Pfam" id="PF02770">
    <property type="entry name" value="Acyl-CoA_dh_M"/>
    <property type="match status" value="1"/>
</dbReference>
<dbReference type="HOGENOM" id="CLU_016513_1_1_1"/>
<evidence type="ECO:0000313" key="9">
    <source>
        <dbReference type="Proteomes" id="UP000053029"/>
    </source>
</evidence>
<dbReference type="Gene3D" id="1.20.140.10">
    <property type="entry name" value="Butyryl-CoA Dehydrogenase, subunit A, domain 3"/>
    <property type="match status" value="1"/>
</dbReference>
<proteinExistence type="inferred from homology"/>
<evidence type="ECO:0000256" key="2">
    <source>
        <dbReference type="ARBA" id="ARBA00022630"/>
    </source>
</evidence>
<dbReference type="Proteomes" id="UP000053029">
    <property type="component" value="Unassembled WGS sequence"/>
</dbReference>
<evidence type="ECO:0000259" key="7">
    <source>
        <dbReference type="Pfam" id="PF18158"/>
    </source>
</evidence>
<dbReference type="OrthoDB" id="10251155at2759"/>
<accession>A0A0D2GCJ3</accession>
<evidence type="ECO:0000256" key="4">
    <source>
        <dbReference type="RuleBase" id="RU362125"/>
    </source>
</evidence>
<comment type="cofactor">
    <cofactor evidence="4">
        <name>FAD</name>
        <dbReference type="ChEBI" id="CHEBI:57692"/>
    </cofactor>
</comment>
<dbReference type="GO" id="GO:0003995">
    <property type="term" value="F:acyl-CoA dehydrogenase activity"/>
    <property type="evidence" value="ECO:0007669"/>
    <property type="project" value="TreeGrafter"/>
</dbReference>
<dbReference type="Pfam" id="PF18158">
    <property type="entry name" value="AidB_N"/>
    <property type="match status" value="1"/>
</dbReference>
<dbReference type="VEuPathDB" id="FungiDB:Z517_08239"/>
<evidence type="ECO:0000256" key="3">
    <source>
        <dbReference type="ARBA" id="ARBA00022827"/>
    </source>
</evidence>
<dbReference type="SUPFAM" id="SSF47203">
    <property type="entry name" value="Acyl-CoA dehydrogenase C-terminal domain-like"/>
    <property type="match status" value="1"/>
</dbReference>
<feature type="domain" description="Adaptive response protein AidB N-terminal" evidence="7">
    <location>
        <begin position="66"/>
        <end position="179"/>
    </location>
</feature>
<dbReference type="InterPro" id="IPR006091">
    <property type="entry name" value="Acyl-CoA_Oxase/DH_mid-dom"/>
</dbReference>
<keyword evidence="4" id="KW-0560">Oxidoreductase</keyword>
<dbReference type="Pfam" id="PF00441">
    <property type="entry name" value="Acyl-CoA_dh_1"/>
    <property type="match status" value="1"/>
</dbReference>
<dbReference type="AlphaFoldDB" id="A0A0D2GCJ3"/>
<dbReference type="STRING" id="1442368.A0A0D2GCJ3"/>
<feature type="domain" description="Acyl-CoA dehydrogenase/oxidase C-terminal" evidence="5">
    <location>
        <begin position="345"/>
        <end position="524"/>
    </location>
</feature>